<protein>
    <submittedName>
        <fullName evidence="1">Glyoxalase</fullName>
    </submittedName>
</protein>
<sequence length="55" mass="6277">QIGWKPMYAVDDLEAALARVRELGGRTGESEHQPYGLTADCTDNQGIEFWLWQRP</sequence>
<comment type="caution">
    <text evidence="1">The sequence shown here is derived from an EMBL/GenBank/DDBJ whole genome shotgun (WGS) entry which is preliminary data.</text>
</comment>
<reference evidence="1 2" key="2">
    <citation type="submission" date="2019-08" db="EMBL/GenBank/DDBJ databases">
        <title>Amycolatopsis acidicola sp. nov., isolated from peat swamp forest soil.</title>
        <authorList>
            <person name="Srisuk N."/>
        </authorList>
    </citation>
    <scope>NUCLEOTIDE SEQUENCE [LARGE SCALE GENOMIC DNA]</scope>
    <source>
        <strain evidence="1 2">TBRC 6029</strain>
    </source>
</reference>
<accession>A0A558CPC4</accession>
<dbReference type="AlphaFoldDB" id="A0A558CPC4"/>
<feature type="non-terminal residue" evidence="1">
    <location>
        <position position="1"/>
    </location>
</feature>
<proteinExistence type="predicted"/>
<evidence type="ECO:0000313" key="2">
    <source>
        <dbReference type="Proteomes" id="UP000320011"/>
    </source>
</evidence>
<organism evidence="1 2">
    <name type="scientific">Amycolatopsis rhizosphaerae</name>
    <dbReference type="NCBI Taxonomy" id="2053003"/>
    <lineage>
        <taxon>Bacteria</taxon>
        <taxon>Bacillati</taxon>
        <taxon>Actinomycetota</taxon>
        <taxon>Actinomycetes</taxon>
        <taxon>Pseudonocardiales</taxon>
        <taxon>Pseudonocardiaceae</taxon>
        <taxon>Amycolatopsis</taxon>
    </lineage>
</organism>
<evidence type="ECO:0000313" key="1">
    <source>
        <dbReference type="EMBL" id="TVT50626.1"/>
    </source>
</evidence>
<reference evidence="1 2" key="1">
    <citation type="submission" date="2019-07" db="EMBL/GenBank/DDBJ databases">
        <authorList>
            <person name="Duangmal K."/>
            <person name="Teo W.F.A."/>
        </authorList>
    </citation>
    <scope>NUCLEOTIDE SEQUENCE [LARGE SCALE GENOMIC DNA]</scope>
    <source>
        <strain evidence="1 2">TBRC 6029</strain>
    </source>
</reference>
<dbReference type="SUPFAM" id="SSF54593">
    <property type="entry name" value="Glyoxalase/Bleomycin resistance protein/Dihydroxybiphenyl dioxygenase"/>
    <property type="match status" value="1"/>
</dbReference>
<name>A0A558CPC4_9PSEU</name>
<keyword evidence="2" id="KW-1185">Reference proteome</keyword>
<dbReference type="RefSeq" id="WP_425458450.1">
    <property type="nucleotide sequence ID" value="NZ_VJWX01000135.1"/>
</dbReference>
<gene>
    <name evidence="1" type="ORF">FNH05_15575</name>
</gene>
<dbReference type="Gene3D" id="3.10.180.10">
    <property type="entry name" value="2,3-Dihydroxybiphenyl 1,2-Dioxygenase, domain 1"/>
    <property type="match status" value="1"/>
</dbReference>
<dbReference type="Proteomes" id="UP000320011">
    <property type="component" value="Unassembled WGS sequence"/>
</dbReference>
<dbReference type="InterPro" id="IPR029068">
    <property type="entry name" value="Glyas_Bleomycin-R_OHBP_Dase"/>
</dbReference>
<dbReference type="EMBL" id="VJWX01000135">
    <property type="protein sequence ID" value="TVT50626.1"/>
    <property type="molecule type" value="Genomic_DNA"/>
</dbReference>